<dbReference type="Proteomes" id="UP000536262">
    <property type="component" value="Unassembled WGS sequence"/>
</dbReference>
<accession>A0A7X0KJW6</accession>
<reference evidence="1 2" key="1">
    <citation type="submission" date="2020-08" db="EMBL/GenBank/DDBJ databases">
        <title>Genomic Encyclopedia of Type Strains, Phase IV (KMG-IV): sequencing the most valuable type-strain genomes for metagenomic binning, comparative biology and taxonomic classification.</title>
        <authorList>
            <person name="Goeker M."/>
        </authorList>
    </citation>
    <scope>NUCLEOTIDE SEQUENCE [LARGE SCALE GENOMIC DNA]</scope>
    <source>
        <strain evidence="1 2">DSM 7051</strain>
    </source>
</reference>
<evidence type="ECO:0000313" key="2">
    <source>
        <dbReference type="Proteomes" id="UP000536262"/>
    </source>
</evidence>
<dbReference type="EMBL" id="JACHOU010000002">
    <property type="protein sequence ID" value="MBB6353488.1"/>
    <property type="molecule type" value="Genomic_DNA"/>
</dbReference>
<dbReference type="RefSeq" id="WP_184698559.1">
    <property type="nucleotide sequence ID" value="NZ_BAABEG010000001.1"/>
</dbReference>
<dbReference type="AlphaFoldDB" id="A0A7X0KJW6"/>
<sequence>MADIYITEYATLARDGHNYLIAAGKEPSVAEQQIANPATSTQSSAFNAQTAFIMVHASAAAHVAVGANPTAVNNRHRLGAGETRFYGVPQGAGYKLAAINGS</sequence>
<comment type="caution">
    <text evidence="1">The sequence shown here is derived from an EMBL/GenBank/DDBJ whole genome shotgun (WGS) entry which is preliminary data.</text>
</comment>
<organism evidence="1 2">
    <name type="scientific">Aminobacter aganoensis</name>
    <dbReference type="NCBI Taxonomy" id="83264"/>
    <lineage>
        <taxon>Bacteria</taxon>
        <taxon>Pseudomonadati</taxon>
        <taxon>Pseudomonadota</taxon>
        <taxon>Alphaproteobacteria</taxon>
        <taxon>Hyphomicrobiales</taxon>
        <taxon>Phyllobacteriaceae</taxon>
        <taxon>Aminobacter</taxon>
    </lineage>
</organism>
<keyword evidence="2" id="KW-1185">Reference proteome</keyword>
<proteinExistence type="predicted"/>
<gene>
    <name evidence="1" type="ORF">GGR00_001256</name>
</gene>
<evidence type="ECO:0000313" key="1">
    <source>
        <dbReference type="EMBL" id="MBB6353488.1"/>
    </source>
</evidence>
<name>A0A7X0KJW6_9HYPH</name>
<protein>
    <submittedName>
        <fullName evidence="1">DeoR/GlpR family transcriptional regulator of sugar metabolism</fullName>
    </submittedName>
</protein>